<name>A0A2A6BR80_PRIPA</name>
<sequence length="1116" mass="129222">EALVKTEKPTRGSCAYLILIQITQPYCHPPPGFVSRSVHESLGYHFSVAISKWGNFDESNFNLANLPPDIMRLILLMEKPELIDDFRLISPAWKSIIDEYIVCKSQLPIIDFLCMNFNASKGNKPESSLEMIIVGRKSKYASADTLAFYMMTDLKLVRILRRCSKALIRAYVGDTQIRLVKIAKMLPHFNSVRNFEIDARYILGFFSGGFIEAHLGKIQSIKCYDYTNKHLSTMFFPTSQKTWSDIVQTLNDIAGVQTEFTPNNDDYHLQITMKEIKEKMHKLFEKARENEINLTNLPKDIALTIIRMEKPEALDNLRLFLITAFRYFLHGKCWWPRFSATYTNSKHLPTIDKCLEFAESDTNSLKLKLESIRMSRKSPYFGEDWTEYLISDPQLYIQRRCSKIEALLLKLPSGSHFDHQTIDILRVYVGNLPLSLKPESIDQLRLISPSWKALIDEYLNSIQLPTIDFICLNFIASIFNKPENELKMIIIGRKSKFVGAELFTFYDMVDRQLFRILRRCSKIDTLNLNVSIGSRLDSEAPGLLRSYIGNIPIRLVKVASLMYINDVELKFISDFIEFNAVVSFEIEIQNLYIYDLMKLNALPLNGSRSIKFFDYTHKQSSTLFFQEKQQLWENYAQTRRKDCPIRAMFTPDSVEYHLQIIHTARRRLQSNIRPVIAPSPTRMLSASLARIRDATGEIKIAIANLQNDSSFDLNKFLLRDNVLLALNRSEKFEKAPEIEINLAKLPLEIVRKIIRMEKPESLDHLRLISHEWRTRVNEFLGDENNLPKFNKRLEFVESEINPLKLRLETISMSRHSPYSSDNWIEYLTSDPQLYRIQRRCSRIETLLLKLPSGSHFNHETIGILQSYVGNIPVCLVKVSGLAKFDIFARNALFELARVNGVRYFEIATRSIDGSQLDYFWNITTNLDAGSESEYKILTIKFRDYAHRSQSTLYFNEDESVWKEFAWSMTNRGTVHAVFYPEDDGFHLKIVSRSKNRATALDRALATMSPRRVGMQCALPSLVPSRGYYSSRDVGFSYFSDSKSDKKGANQWFESAAYPKPDKNRDDIAKSVKIIREELKKIKRSVKQLQSSSTFDLEQFIASDTILCALRHYLTRQ</sequence>
<evidence type="ECO:0000313" key="1">
    <source>
        <dbReference type="EnsemblMetazoa" id="PPA41915.1"/>
    </source>
</evidence>
<accession>A0A8R1YZ06</accession>
<proteinExistence type="predicted"/>
<dbReference type="AlphaFoldDB" id="A0A2A6BR80"/>
<evidence type="ECO:0000313" key="2">
    <source>
        <dbReference type="Proteomes" id="UP000005239"/>
    </source>
</evidence>
<dbReference type="Proteomes" id="UP000005239">
    <property type="component" value="Unassembled WGS sequence"/>
</dbReference>
<organism evidence="1 2">
    <name type="scientific">Pristionchus pacificus</name>
    <name type="common">Parasitic nematode worm</name>
    <dbReference type="NCBI Taxonomy" id="54126"/>
    <lineage>
        <taxon>Eukaryota</taxon>
        <taxon>Metazoa</taxon>
        <taxon>Ecdysozoa</taxon>
        <taxon>Nematoda</taxon>
        <taxon>Chromadorea</taxon>
        <taxon>Rhabditida</taxon>
        <taxon>Rhabditina</taxon>
        <taxon>Diplogasteromorpha</taxon>
        <taxon>Diplogasteroidea</taxon>
        <taxon>Neodiplogasteridae</taxon>
        <taxon>Pristionchus</taxon>
    </lineage>
</organism>
<dbReference type="EnsemblMetazoa" id="PPA41915.1">
    <property type="protein sequence ID" value="PPA41915.1"/>
    <property type="gene ID" value="WBGene00280284"/>
</dbReference>
<protein>
    <submittedName>
        <fullName evidence="1">F-box domain-containing protein</fullName>
    </submittedName>
</protein>
<gene>
    <name evidence="1" type="primary">WBGene00280284</name>
</gene>
<dbReference type="InterPro" id="IPR001810">
    <property type="entry name" value="F-box_dom"/>
</dbReference>
<dbReference type="PROSITE" id="PS50181">
    <property type="entry name" value="FBOX"/>
    <property type="match status" value="1"/>
</dbReference>
<reference evidence="2" key="1">
    <citation type="journal article" date="2008" name="Nat. Genet.">
        <title>The Pristionchus pacificus genome provides a unique perspective on nematode lifestyle and parasitism.</title>
        <authorList>
            <person name="Dieterich C."/>
            <person name="Clifton S.W."/>
            <person name="Schuster L.N."/>
            <person name="Chinwalla A."/>
            <person name="Delehaunty K."/>
            <person name="Dinkelacker I."/>
            <person name="Fulton L."/>
            <person name="Fulton R."/>
            <person name="Godfrey J."/>
            <person name="Minx P."/>
            <person name="Mitreva M."/>
            <person name="Roeseler W."/>
            <person name="Tian H."/>
            <person name="Witte H."/>
            <person name="Yang S.P."/>
            <person name="Wilson R.K."/>
            <person name="Sommer R.J."/>
        </authorList>
    </citation>
    <scope>NUCLEOTIDE SEQUENCE [LARGE SCALE GENOMIC DNA]</scope>
    <source>
        <strain evidence="2">PS312</strain>
    </source>
</reference>
<accession>A0A2A6BR80</accession>
<keyword evidence="2" id="KW-1185">Reference proteome</keyword>
<reference evidence="1" key="2">
    <citation type="submission" date="2022-06" db="UniProtKB">
        <authorList>
            <consortium name="EnsemblMetazoa"/>
        </authorList>
    </citation>
    <scope>IDENTIFICATION</scope>
    <source>
        <strain evidence="1">PS312</strain>
    </source>
</reference>